<evidence type="ECO:0000313" key="3">
    <source>
        <dbReference type="EMBL" id="KAJ5115304.1"/>
    </source>
</evidence>
<proteinExistence type="predicted"/>
<dbReference type="Proteomes" id="UP001141434">
    <property type="component" value="Unassembled WGS sequence"/>
</dbReference>
<reference evidence="3" key="1">
    <citation type="submission" date="2022-11" db="EMBL/GenBank/DDBJ databases">
        <authorList>
            <person name="Petersen C."/>
        </authorList>
    </citation>
    <scope>NUCLEOTIDE SEQUENCE</scope>
    <source>
        <strain evidence="3">IBT 34128</strain>
    </source>
</reference>
<keyword evidence="4" id="KW-1185">Reference proteome</keyword>
<evidence type="ECO:0000313" key="4">
    <source>
        <dbReference type="Proteomes" id="UP001141434"/>
    </source>
</evidence>
<comment type="caution">
    <text evidence="3">The sequence shown here is derived from an EMBL/GenBank/DDBJ whole genome shotgun (WGS) entry which is preliminary data.</text>
</comment>
<feature type="domain" description="Myb-like DNA-binding" evidence="2">
    <location>
        <begin position="12"/>
        <end position="59"/>
    </location>
</feature>
<organism evidence="3 4">
    <name type="scientific">Penicillium alfredii</name>
    <dbReference type="NCBI Taxonomy" id="1506179"/>
    <lineage>
        <taxon>Eukaryota</taxon>
        <taxon>Fungi</taxon>
        <taxon>Dikarya</taxon>
        <taxon>Ascomycota</taxon>
        <taxon>Pezizomycotina</taxon>
        <taxon>Eurotiomycetes</taxon>
        <taxon>Eurotiomycetidae</taxon>
        <taxon>Eurotiales</taxon>
        <taxon>Aspergillaceae</taxon>
        <taxon>Penicillium</taxon>
    </lineage>
</organism>
<dbReference type="EMBL" id="JAPMSZ010000001">
    <property type="protein sequence ID" value="KAJ5115304.1"/>
    <property type="molecule type" value="Genomic_DNA"/>
</dbReference>
<reference evidence="3" key="2">
    <citation type="journal article" date="2023" name="IMA Fungus">
        <title>Comparative genomic study of the Penicillium genus elucidates a diverse pangenome and 15 lateral gene transfer events.</title>
        <authorList>
            <person name="Petersen C."/>
            <person name="Sorensen T."/>
            <person name="Nielsen M.R."/>
            <person name="Sondergaard T.E."/>
            <person name="Sorensen J.L."/>
            <person name="Fitzpatrick D.A."/>
            <person name="Frisvad J.C."/>
            <person name="Nielsen K.L."/>
        </authorList>
    </citation>
    <scope>NUCLEOTIDE SEQUENCE</scope>
    <source>
        <strain evidence="3">IBT 34128</strain>
    </source>
</reference>
<feature type="region of interest" description="Disordered" evidence="1">
    <location>
        <begin position="205"/>
        <end position="227"/>
    </location>
</feature>
<dbReference type="OrthoDB" id="3944408at2759"/>
<sequence length="244" mass="27340">MGQRTKVIETDGPTAKFLYAIIRQLDIKTVDWNRVSEEVGISNGHAARMRYSRFRQQMDGTASKPRNKKKNSKKGEKIELVAEPQMFMPQPPYPGMLPKLEPMDPSFSSHAFVKSEFAPQLSQSMPEIPSDWFPMMPPYDAHLQPGMSHPTCPPMPFLMAPGMHSSALTGGSMDLQNSPMGMSPGYNMGELSGQSPILEFDRQMPWSQQHTSSGHCSPVEVKKEPETVISDDEVFIKVEKPQDE</sequence>
<feature type="compositionally biased region" description="Polar residues" evidence="1">
    <location>
        <begin position="205"/>
        <end position="215"/>
    </location>
</feature>
<dbReference type="GeneID" id="81390813"/>
<dbReference type="RefSeq" id="XP_056516495.1">
    <property type="nucleotide sequence ID" value="XM_056651645.1"/>
</dbReference>
<gene>
    <name evidence="3" type="ORF">NUU61_001063</name>
</gene>
<accession>A0A9W9KQB2</accession>
<evidence type="ECO:0000256" key="1">
    <source>
        <dbReference type="SAM" id="MobiDB-lite"/>
    </source>
</evidence>
<evidence type="ECO:0000259" key="2">
    <source>
        <dbReference type="Pfam" id="PF22980"/>
    </source>
</evidence>
<dbReference type="InterPro" id="IPR054505">
    <property type="entry name" value="Myb_DNA-bind_8"/>
</dbReference>
<protein>
    <recommendedName>
        <fullName evidence="2">Myb-like DNA-binding domain-containing protein</fullName>
    </recommendedName>
</protein>
<dbReference type="Pfam" id="PF22980">
    <property type="entry name" value="Myb_DNA-bind_8"/>
    <property type="match status" value="1"/>
</dbReference>
<feature type="region of interest" description="Disordered" evidence="1">
    <location>
        <begin position="54"/>
        <end position="77"/>
    </location>
</feature>
<dbReference type="AlphaFoldDB" id="A0A9W9KQB2"/>
<name>A0A9W9KQB2_9EURO</name>